<dbReference type="InterPro" id="IPR004089">
    <property type="entry name" value="MCPsignal_dom"/>
</dbReference>
<evidence type="ECO:0000256" key="3">
    <source>
        <dbReference type="PROSITE-ProRule" id="PRU00284"/>
    </source>
</evidence>
<protein>
    <submittedName>
        <fullName evidence="7">Methyl-accepting chemotaxis protein</fullName>
    </submittedName>
</protein>
<dbReference type="CDD" id="cd11386">
    <property type="entry name" value="MCP_signal"/>
    <property type="match status" value="1"/>
</dbReference>
<evidence type="ECO:0000256" key="5">
    <source>
        <dbReference type="SAM" id="Phobius"/>
    </source>
</evidence>
<keyword evidence="5" id="KW-0472">Membrane</keyword>
<dbReference type="Gene3D" id="1.10.287.950">
    <property type="entry name" value="Methyl-accepting chemotaxis protein"/>
    <property type="match status" value="1"/>
</dbReference>
<dbReference type="Gene3D" id="1.20.120.1530">
    <property type="match status" value="1"/>
</dbReference>
<comment type="caution">
    <text evidence="7">The sequence shown here is derived from an EMBL/GenBank/DDBJ whole genome shotgun (WGS) entry which is preliminary data.</text>
</comment>
<keyword evidence="3" id="KW-0807">Transducer</keyword>
<name>A0A5R9HD96_9BACT</name>
<dbReference type="Gene3D" id="1.20.1440.210">
    <property type="match status" value="1"/>
</dbReference>
<keyword evidence="1" id="KW-0145">Chemotaxis</keyword>
<evidence type="ECO:0000313" key="7">
    <source>
        <dbReference type="EMBL" id="TLS72709.1"/>
    </source>
</evidence>
<feature type="coiled-coil region" evidence="4">
    <location>
        <begin position="375"/>
        <end position="402"/>
    </location>
</feature>
<dbReference type="OrthoDB" id="5348498at2"/>
<sequence length="657" mass="73446">MRTKMLKNLNTKTKLFLFPAIFVITIIATIIIYSLSITYVQERIKVSSQTTQLIDNLLKARIAVYQFMLNPTKDEKENVDKKWETMIKDTLLLKDLFASSENKELCDLTISYIKDYVKSLDALAEHSFSTNKDETRLQYESTMKSIVKLVTSIEKNYDDMNKRNAELRDNSIHSLTMNLLLVGSLSMVLFILFSIFLSNSITKSLNNFKSGLLSFFNFLNRKSDDVVALDDSSKDEFGEMAKLINDNIDIVQDTLEKDHELIDEAKAVMIRVRNGWYSQTIDKTTPNRSLNEFKDELNSMISNTKERFEHINDILSAYSNYDYRPILELGKDDEEGGVLEKMITGINTLQNAIVSMLKDSLKRGVSLEESSKTLIENVNSLNQSSNEAAASLEETAAALEEITSTVISNSNNVIQMSGYSNEVSNSAKKGQEMARNTANAMDEITNQVNNINEAISVIDNIAFQTNILSLNAAVEAATAGEAGKGFAVVAGEVRNLANRSAEAAREIKDIVGIANSKAQEGKNISDLMIKDYEGLLSNIAKSLEMINEISNASKEQQSGISQINDAVTMLDQKTQQNAVIASKTQSIANQTDGISKNIVEDVIAKRFIGKDDILVKSRKQSSKEDKLVSKEEVIKNKKPTKILEIKEQKSDDEWESF</sequence>
<keyword evidence="5" id="KW-0812">Transmembrane</keyword>
<dbReference type="Proteomes" id="UP000308001">
    <property type="component" value="Unassembled WGS sequence"/>
</dbReference>
<comment type="similarity">
    <text evidence="2">Belongs to the methyl-accepting chemotaxis (MCP) protein family.</text>
</comment>
<dbReference type="GO" id="GO:0006935">
    <property type="term" value="P:chemotaxis"/>
    <property type="evidence" value="ECO:0007669"/>
    <property type="project" value="UniProtKB-KW"/>
</dbReference>
<dbReference type="GO" id="GO:0005886">
    <property type="term" value="C:plasma membrane"/>
    <property type="evidence" value="ECO:0007669"/>
    <property type="project" value="TreeGrafter"/>
</dbReference>
<evidence type="ECO:0000256" key="4">
    <source>
        <dbReference type="SAM" id="Coils"/>
    </source>
</evidence>
<evidence type="ECO:0000256" key="2">
    <source>
        <dbReference type="ARBA" id="ARBA00029447"/>
    </source>
</evidence>
<feature type="transmembrane region" description="Helical" evidence="5">
    <location>
        <begin position="15"/>
        <end position="35"/>
    </location>
</feature>
<dbReference type="AlphaFoldDB" id="A0A5R9HD96"/>
<dbReference type="SMART" id="SM00283">
    <property type="entry name" value="MA"/>
    <property type="match status" value="1"/>
</dbReference>
<evidence type="ECO:0000259" key="6">
    <source>
        <dbReference type="PROSITE" id="PS50111"/>
    </source>
</evidence>
<dbReference type="GO" id="GO:0004888">
    <property type="term" value="F:transmembrane signaling receptor activity"/>
    <property type="evidence" value="ECO:0007669"/>
    <property type="project" value="TreeGrafter"/>
</dbReference>
<keyword evidence="5" id="KW-1133">Transmembrane helix</keyword>
<evidence type="ECO:0000313" key="8">
    <source>
        <dbReference type="Proteomes" id="UP000308001"/>
    </source>
</evidence>
<dbReference type="InterPro" id="IPR051310">
    <property type="entry name" value="MCP_chemotaxis"/>
</dbReference>
<dbReference type="SUPFAM" id="SSF58104">
    <property type="entry name" value="Methyl-accepting chemotaxis protein (MCP) signaling domain"/>
    <property type="match status" value="1"/>
</dbReference>
<dbReference type="EMBL" id="VBUF01000002">
    <property type="protein sequence ID" value="TLS72709.1"/>
    <property type="molecule type" value="Genomic_DNA"/>
</dbReference>
<dbReference type="GO" id="GO:0007165">
    <property type="term" value="P:signal transduction"/>
    <property type="evidence" value="ECO:0007669"/>
    <property type="project" value="UniProtKB-KW"/>
</dbReference>
<dbReference type="PANTHER" id="PTHR43531">
    <property type="entry name" value="PROTEIN ICFG"/>
    <property type="match status" value="1"/>
</dbReference>
<proteinExistence type="inferred from homology"/>
<accession>A0A5R9HD96</accession>
<dbReference type="PROSITE" id="PS50111">
    <property type="entry name" value="CHEMOTAXIS_TRANSDUC_2"/>
    <property type="match status" value="1"/>
</dbReference>
<reference evidence="7 8" key="1">
    <citation type="submission" date="2019-05" db="EMBL/GenBank/DDBJ databases">
        <title>Arcobacter cibarius and Arcobacter thereius providing challenges in identification an antibiotic susceptibility and Quinolone resistance.</title>
        <authorList>
            <person name="Busch A."/>
            <person name="Hanel I."/>
            <person name="Hotzel H."/>
            <person name="Tomaso H."/>
        </authorList>
    </citation>
    <scope>NUCLEOTIDE SEQUENCE [LARGE SCALE GENOMIC DNA]</scope>
    <source>
        <strain evidence="7 8">17CS1191_2</strain>
    </source>
</reference>
<evidence type="ECO:0000256" key="1">
    <source>
        <dbReference type="ARBA" id="ARBA00022500"/>
    </source>
</evidence>
<organism evidence="7 8">
    <name type="scientific">Aliarcobacter thereius</name>
    <dbReference type="NCBI Taxonomy" id="544718"/>
    <lineage>
        <taxon>Bacteria</taxon>
        <taxon>Pseudomonadati</taxon>
        <taxon>Campylobacterota</taxon>
        <taxon>Epsilonproteobacteria</taxon>
        <taxon>Campylobacterales</taxon>
        <taxon>Arcobacteraceae</taxon>
        <taxon>Aliarcobacter</taxon>
    </lineage>
</organism>
<dbReference type="Pfam" id="PF00015">
    <property type="entry name" value="MCPsignal"/>
    <property type="match status" value="1"/>
</dbReference>
<gene>
    <name evidence="7" type="ORF">FE246_04805</name>
</gene>
<dbReference type="PANTHER" id="PTHR43531:SF11">
    <property type="entry name" value="METHYL-ACCEPTING CHEMOTAXIS PROTEIN 3"/>
    <property type="match status" value="1"/>
</dbReference>
<keyword evidence="4" id="KW-0175">Coiled coil</keyword>
<feature type="transmembrane region" description="Helical" evidence="5">
    <location>
        <begin position="177"/>
        <end position="197"/>
    </location>
</feature>
<feature type="domain" description="Methyl-accepting transducer" evidence="6">
    <location>
        <begin position="363"/>
        <end position="592"/>
    </location>
</feature>